<comment type="catalytic activity">
    <reaction evidence="7 8">
        <text>tRNA(Trp) + L-tryptophan + ATP = L-tryptophyl-tRNA(Trp) + AMP + diphosphate + H(+)</text>
        <dbReference type="Rhea" id="RHEA:24080"/>
        <dbReference type="Rhea" id="RHEA-COMP:9671"/>
        <dbReference type="Rhea" id="RHEA-COMP:9705"/>
        <dbReference type="ChEBI" id="CHEBI:15378"/>
        <dbReference type="ChEBI" id="CHEBI:30616"/>
        <dbReference type="ChEBI" id="CHEBI:33019"/>
        <dbReference type="ChEBI" id="CHEBI:57912"/>
        <dbReference type="ChEBI" id="CHEBI:78442"/>
        <dbReference type="ChEBI" id="CHEBI:78535"/>
        <dbReference type="ChEBI" id="CHEBI:456215"/>
        <dbReference type="EC" id="6.1.1.2"/>
    </reaction>
</comment>
<dbReference type="GO" id="GO:0005829">
    <property type="term" value="C:cytosol"/>
    <property type="evidence" value="ECO:0007669"/>
    <property type="project" value="TreeGrafter"/>
</dbReference>
<organism evidence="10 11">
    <name type="scientific">Flavonifractor plautii</name>
    <name type="common">Fusobacterium plautii</name>
    <dbReference type="NCBI Taxonomy" id="292800"/>
    <lineage>
        <taxon>Bacteria</taxon>
        <taxon>Bacillati</taxon>
        <taxon>Bacillota</taxon>
        <taxon>Clostridia</taxon>
        <taxon>Eubacteriales</taxon>
        <taxon>Oscillospiraceae</taxon>
        <taxon>Flavonifractor</taxon>
    </lineage>
</organism>
<comment type="caution">
    <text evidence="10">The sequence shown here is derived from an EMBL/GenBank/DDBJ whole genome shotgun (WGS) entry which is preliminary data.</text>
</comment>
<evidence type="ECO:0000256" key="9">
    <source>
        <dbReference type="RuleBase" id="RU363036"/>
    </source>
</evidence>
<dbReference type="EMBL" id="WKPR01000004">
    <property type="protein sequence ID" value="MSB18754.1"/>
    <property type="molecule type" value="Genomic_DNA"/>
</dbReference>
<keyword evidence="5 8" id="KW-0648">Protein biosynthesis</keyword>
<dbReference type="PRINTS" id="PR01039">
    <property type="entry name" value="TRNASYNTHTRP"/>
</dbReference>
<dbReference type="Gene3D" id="3.40.50.620">
    <property type="entry name" value="HUPs"/>
    <property type="match status" value="1"/>
</dbReference>
<dbReference type="NCBIfam" id="TIGR00233">
    <property type="entry name" value="trpS"/>
    <property type="match status" value="1"/>
</dbReference>
<evidence type="ECO:0000256" key="5">
    <source>
        <dbReference type="ARBA" id="ARBA00022917"/>
    </source>
</evidence>
<feature type="binding site" evidence="8">
    <location>
        <begin position="197"/>
        <end position="201"/>
    </location>
    <ligand>
        <name>ATP</name>
        <dbReference type="ChEBI" id="CHEBI:30616"/>
    </ligand>
</feature>
<evidence type="ECO:0000256" key="1">
    <source>
        <dbReference type="ARBA" id="ARBA00005594"/>
    </source>
</evidence>
<feature type="binding site" evidence="8">
    <location>
        <position position="137"/>
    </location>
    <ligand>
        <name>L-tryptophan</name>
        <dbReference type="ChEBI" id="CHEBI:57912"/>
    </ligand>
</feature>
<dbReference type="RefSeq" id="WP_009256730.1">
    <property type="nucleotide sequence ID" value="NZ_JADMVA010000002.1"/>
</dbReference>
<dbReference type="GO" id="GO:0004830">
    <property type="term" value="F:tryptophan-tRNA ligase activity"/>
    <property type="evidence" value="ECO:0007669"/>
    <property type="project" value="UniProtKB-UniRule"/>
</dbReference>
<dbReference type="EC" id="6.1.1.2" evidence="8"/>
<dbReference type="InterPro" id="IPR050203">
    <property type="entry name" value="Trp-tRNA_synthetase"/>
</dbReference>
<dbReference type="InterPro" id="IPR002305">
    <property type="entry name" value="aa-tRNA-synth_Ic"/>
</dbReference>
<keyword evidence="4 8" id="KW-0067">ATP-binding</keyword>
<dbReference type="PANTHER" id="PTHR43766">
    <property type="entry name" value="TRYPTOPHAN--TRNA LIGASE, MITOCHONDRIAL"/>
    <property type="match status" value="1"/>
</dbReference>
<evidence type="ECO:0000256" key="2">
    <source>
        <dbReference type="ARBA" id="ARBA00022598"/>
    </source>
</evidence>
<reference evidence="10 11" key="1">
    <citation type="journal article" date="2019" name="Nat. Med.">
        <title>A library of human gut bacterial isolates paired with longitudinal multiomics data enables mechanistic microbiome research.</title>
        <authorList>
            <person name="Poyet M."/>
            <person name="Groussin M."/>
            <person name="Gibbons S.M."/>
            <person name="Avila-Pacheco J."/>
            <person name="Jiang X."/>
            <person name="Kearney S.M."/>
            <person name="Perrotta A.R."/>
            <person name="Berdy B."/>
            <person name="Zhao S."/>
            <person name="Lieberman T.D."/>
            <person name="Swanson P.K."/>
            <person name="Smith M."/>
            <person name="Roesemann S."/>
            <person name="Alexander J.E."/>
            <person name="Rich S.A."/>
            <person name="Livny J."/>
            <person name="Vlamakis H."/>
            <person name="Clish C."/>
            <person name="Bullock K."/>
            <person name="Deik A."/>
            <person name="Scott J."/>
            <person name="Pierce K.A."/>
            <person name="Xavier R.J."/>
            <person name="Alm E.J."/>
        </authorList>
    </citation>
    <scope>NUCLEOTIDE SEQUENCE [LARGE SCALE GENOMIC DNA]</scope>
    <source>
        <strain evidence="10 11">BIOML-A2</strain>
    </source>
</reference>
<dbReference type="SUPFAM" id="SSF52374">
    <property type="entry name" value="Nucleotidylyl transferase"/>
    <property type="match status" value="1"/>
</dbReference>
<dbReference type="Proteomes" id="UP000434475">
    <property type="component" value="Unassembled WGS sequence"/>
</dbReference>
<dbReference type="InterPro" id="IPR002306">
    <property type="entry name" value="Trp-tRNA-ligase"/>
</dbReference>
<dbReference type="CDD" id="cd00806">
    <property type="entry name" value="TrpRS_core"/>
    <property type="match status" value="1"/>
</dbReference>
<evidence type="ECO:0000256" key="6">
    <source>
        <dbReference type="ARBA" id="ARBA00023146"/>
    </source>
</evidence>
<comment type="subcellular location">
    <subcellularLocation>
        <location evidence="8">Cytoplasm</location>
    </subcellularLocation>
</comment>
<dbReference type="AlphaFoldDB" id="A0A174IG33"/>
<feature type="short sequence motif" description="'KMSKS' region" evidence="8">
    <location>
        <begin position="197"/>
        <end position="201"/>
    </location>
</feature>
<feature type="binding site" evidence="8">
    <location>
        <begin position="149"/>
        <end position="151"/>
    </location>
    <ligand>
        <name>ATP</name>
        <dbReference type="ChEBI" id="CHEBI:30616"/>
    </ligand>
</feature>
<evidence type="ECO:0000256" key="3">
    <source>
        <dbReference type="ARBA" id="ARBA00022741"/>
    </source>
</evidence>
<keyword evidence="2 8" id="KW-0436">Ligase</keyword>
<dbReference type="GO" id="GO:0006436">
    <property type="term" value="P:tryptophanyl-tRNA aminoacylation"/>
    <property type="evidence" value="ECO:0007669"/>
    <property type="project" value="UniProtKB-UniRule"/>
</dbReference>
<feature type="short sequence motif" description="'HIGH' region" evidence="8">
    <location>
        <begin position="14"/>
        <end position="22"/>
    </location>
</feature>
<evidence type="ECO:0000256" key="8">
    <source>
        <dbReference type="HAMAP-Rule" id="MF_00140"/>
    </source>
</evidence>
<dbReference type="Pfam" id="PF00579">
    <property type="entry name" value="tRNA-synt_1b"/>
    <property type="match status" value="1"/>
</dbReference>
<dbReference type="InterPro" id="IPR024109">
    <property type="entry name" value="Trp-tRNA-ligase_bac-type"/>
</dbReference>
<evidence type="ECO:0000313" key="10">
    <source>
        <dbReference type="EMBL" id="MSB18754.1"/>
    </source>
</evidence>
<accession>A0A174IG33</accession>
<feature type="binding site" evidence="8">
    <location>
        <begin position="21"/>
        <end position="22"/>
    </location>
    <ligand>
        <name>ATP</name>
        <dbReference type="ChEBI" id="CHEBI:30616"/>
    </ligand>
</feature>
<gene>
    <name evidence="8 10" type="primary">trpS</name>
    <name evidence="10" type="ORF">GKE97_04390</name>
</gene>
<evidence type="ECO:0000256" key="4">
    <source>
        <dbReference type="ARBA" id="ARBA00022840"/>
    </source>
</evidence>
<dbReference type="HAMAP" id="MF_00140_B">
    <property type="entry name" value="Trp_tRNA_synth_B"/>
    <property type="match status" value="1"/>
</dbReference>
<dbReference type="GO" id="GO:0005524">
    <property type="term" value="F:ATP binding"/>
    <property type="evidence" value="ECO:0007669"/>
    <property type="project" value="UniProtKB-UniRule"/>
</dbReference>
<proteinExistence type="inferred from homology"/>
<dbReference type="PROSITE" id="PS00178">
    <property type="entry name" value="AA_TRNA_LIGASE_I"/>
    <property type="match status" value="1"/>
</dbReference>
<comment type="function">
    <text evidence="8">Catalyzes the attachment of tryptophan to tRNA(Trp).</text>
</comment>
<feature type="binding site" evidence="8">
    <location>
        <position position="188"/>
    </location>
    <ligand>
        <name>ATP</name>
        <dbReference type="ChEBI" id="CHEBI:30616"/>
    </ligand>
</feature>
<dbReference type="InterPro" id="IPR001412">
    <property type="entry name" value="aa-tRNA-synth_I_CS"/>
</dbReference>
<keyword evidence="8" id="KW-0963">Cytoplasm</keyword>
<evidence type="ECO:0000313" key="11">
    <source>
        <dbReference type="Proteomes" id="UP000434475"/>
    </source>
</evidence>
<dbReference type="FunFam" id="1.10.240.10:FF:000002">
    <property type="entry name" value="Tryptophan--tRNA ligase"/>
    <property type="match status" value="1"/>
</dbReference>
<keyword evidence="3 8" id="KW-0547">Nucleotide-binding</keyword>
<comment type="subunit">
    <text evidence="8">Homodimer.</text>
</comment>
<evidence type="ECO:0000256" key="7">
    <source>
        <dbReference type="ARBA" id="ARBA00049929"/>
    </source>
</evidence>
<dbReference type="PANTHER" id="PTHR43766:SF1">
    <property type="entry name" value="TRYPTOPHAN--TRNA LIGASE, MITOCHONDRIAL"/>
    <property type="match status" value="1"/>
</dbReference>
<dbReference type="Gene3D" id="1.10.240.10">
    <property type="entry name" value="Tyrosyl-Transfer RNA Synthetase"/>
    <property type="match status" value="1"/>
</dbReference>
<keyword evidence="6 8" id="KW-0030">Aminoacyl-tRNA synthetase</keyword>
<name>A0A174IG33_FLAPL</name>
<protein>
    <recommendedName>
        <fullName evidence="8">Tryptophan--tRNA ligase</fullName>
        <ecNumber evidence="8">6.1.1.2</ecNumber>
    </recommendedName>
    <alternativeName>
        <fullName evidence="8">Tryptophanyl-tRNA synthetase</fullName>
        <shortName evidence="8">TrpRS</shortName>
    </alternativeName>
</protein>
<dbReference type="InterPro" id="IPR014729">
    <property type="entry name" value="Rossmann-like_a/b/a_fold"/>
</dbReference>
<sequence>MENQKKVMLSGIQPSGELHLGNYLGAIKNWGARADEFDCFYFMADMHTITVRQTPAELRRRTLEQVAQYIACGLDPERNTIFVQSHVHQHAELAWVLECYTMFGELSRMTQFKDKSAKHADNINAGLFTYPCLMAADILLYQPDFVPVGEDQKQHVELTRNVAQRFNHVYGDVLKVPEPYIPKMGARVMSLNQPDTKMSKSIPEGCVFLMDKPEDILRKFKRAITDSDTERCVRFDRENKPGVSNLMSIYSAVTGRSFEAIEAEFDGKGYGAFKPVVGEAVVEMLRPIQEETRRLLSDKAYLEGVYRVGAEKASYVAEKTLRKVYKKVGFLAR</sequence>
<feature type="binding site" evidence="8">
    <location>
        <begin position="13"/>
        <end position="15"/>
    </location>
    <ligand>
        <name>ATP</name>
        <dbReference type="ChEBI" id="CHEBI:30616"/>
    </ligand>
</feature>
<comment type="similarity">
    <text evidence="1 8 9">Belongs to the class-I aminoacyl-tRNA synthetase family.</text>
</comment>